<accession>A0A1T4RBY7</accession>
<organism evidence="1 2">
    <name type="scientific">Vibrio cincinnatiensis DSM 19608</name>
    <dbReference type="NCBI Taxonomy" id="1123491"/>
    <lineage>
        <taxon>Bacteria</taxon>
        <taxon>Pseudomonadati</taxon>
        <taxon>Pseudomonadota</taxon>
        <taxon>Gammaproteobacteria</taxon>
        <taxon>Vibrionales</taxon>
        <taxon>Vibrionaceae</taxon>
        <taxon>Vibrio</taxon>
    </lineage>
</organism>
<dbReference type="PROSITE" id="PS51257">
    <property type="entry name" value="PROKAR_LIPOPROTEIN"/>
    <property type="match status" value="1"/>
</dbReference>
<dbReference type="GeneID" id="70584721"/>
<dbReference type="InterPro" id="IPR010858">
    <property type="entry name" value="DUF1481"/>
</dbReference>
<protein>
    <submittedName>
        <fullName evidence="1">Uncharacterized protein</fullName>
    </submittedName>
</protein>
<dbReference type="OrthoDB" id="5915262at2"/>
<dbReference type="PIRSF" id="PIRSF028160">
    <property type="entry name" value="UCP028160"/>
    <property type="match status" value="1"/>
</dbReference>
<dbReference type="EMBL" id="FUXB01000013">
    <property type="protein sequence ID" value="SKA13473.1"/>
    <property type="molecule type" value="Genomic_DNA"/>
</dbReference>
<name>A0A1T4RBY7_VIBCI</name>
<dbReference type="Pfam" id="PF07356">
    <property type="entry name" value="DUF1481"/>
    <property type="match status" value="1"/>
</dbReference>
<dbReference type="AlphaFoldDB" id="A0A1T4RBY7"/>
<dbReference type="Proteomes" id="UP000190834">
    <property type="component" value="Unassembled WGS sequence"/>
</dbReference>
<reference evidence="2" key="1">
    <citation type="submission" date="2017-02" db="EMBL/GenBank/DDBJ databases">
        <authorList>
            <person name="Varghese N."/>
            <person name="Submissions S."/>
        </authorList>
    </citation>
    <scope>NUCLEOTIDE SEQUENCE [LARGE SCALE GENOMIC DNA]</scope>
    <source>
        <strain evidence="2">DSM 19608</strain>
    </source>
</reference>
<proteinExistence type="predicted"/>
<keyword evidence="2" id="KW-1185">Reference proteome</keyword>
<dbReference type="InterPro" id="IPR016872">
    <property type="entry name" value="UCP028160"/>
</dbReference>
<evidence type="ECO:0000313" key="2">
    <source>
        <dbReference type="Proteomes" id="UP000190834"/>
    </source>
</evidence>
<sequence length="230" mass="26370">MNKWLLLLCTTGLLAGCSSSLPHPNLEFLNDYSGGQSAGDITRLYWYTEYQNRPVKGSEYVLQGEHGHYQTSYRWEEGQVREVVREGMQLKDKTFVPYRVHLRFNPQGEAVYQQFRVEGKVLPLNRQQREEYLKQAQSLSELSKTQANLDVTLYQGFWDGQAFTSCTQESFANVSFASSVPDVITQRLVTDHYLVLLAKPGRARLEVQQVLMIAESEHACIERPALIETE</sequence>
<dbReference type="RefSeq" id="WP_078926908.1">
    <property type="nucleotide sequence ID" value="NZ_FUXB01000013.1"/>
</dbReference>
<gene>
    <name evidence="1" type="ORF">SAMN02745782_02535</name>
</gene>
<evidence type="ECO:0000313" key="1">
    <source>
        <dbReference type="EMBL" id="SKA13473.1"/>
    </source>
</evidence>